<accession>A0ABV4GG49</accession>
<feature type="region of interest" description="Disordered" evidence="1">
    <location>
        <begin position="30"/>
        <end position="49"/>
    </location>
</feature>
<dbReference type="InterPro" id="IPR016071">
    <property type="entry name" value="Staphylococal_nuclease_OB-fold"/>
</dbReference>
<dbReference type="EMBL" id="JBGBZN010000002">
    <property type="protein sequence ID" value="MEY9470920.1"/>
    <property type="molecule type" value="Genomic_DNA"/>
</dbReference>
<reference evidence="3 4" key="1">
    <citation type="submission" date="2024-07" db="EMBL/GenBank/DDBJ databases">
        <title>Genomic Encyclopedia of Type Strains, Phase V (KMG-V): Genome sequencing to study the core and pangenomes of soil and plant-associated prokaryotes.</title>
        <authorList>
            <person name="Whitman W."/>
        </authorList>
    </citation>
    <scope>NUCLEOTIDE SEQUENCE [LARGE SCALE GENOMIC DNA]</scope>
    <source>
        <strain evidence="3 4">USDA 222</strain>
    </source>
</reference>
<evidence type="ECO:0000259" key="2">
    <source>
        <dbReference type="Pfam" id="PF00565"/>
    </source>
</evidence>
<dbReference type="Gene3D" id="2.40.50.90">
    <property type="match status" value="1"/>
</dbReference>
<proteinExistence type="predicted"/>
<dbReference type="InterPro" id="IPR035437">
    <property type="entry name" value="SNase_OB-fold_sf"/>
</dbReference>
<gene>
    <name evidence="3" type="ORF">ABH992_003319</name>
</gene>
<organism evidence="3 4">
    <name type="scientific">Bradyrhizobium yuanmingense</name>
    <dbReference type="NCBI Taxonomy" id="108015"/>
    <lineage>
        <taxon>Bacteria</taxon>
        <taxon>Pseudomonadati</taxon>
        <taxon>Pseudomonadota</taxon>
        <taxon>Alphaproteobacteria</taxon>
        <taxon>Hyphomicrobiales</taxon>
        <taxon>Nitrobacteraceae</taxon>
        <taxon>Bradyrhizobium</taxon>
    </lineage>
</organism>
<evidence type="ECO:0000256" key="1">
    <source>
        <dbReference type="SAM" id="MobiDB-lite"/>
    </source>
</evidence>
<sequence>MNDQCAFRKAECREDGSCPRIVIASQRVRAKRGPMTGSAKQSRNASAETVWIASSRRAPRNDGCEKAPSRLTTHELKCGRNATSPDHVTQRLRFIVACLLVASSSAFAGPCQFESQGEGRVAAIVDARSVRLDDGREIRLSGIAPTATTKQALTSLLAGHDVMLRSADDTPDRYGRQSALVFISESDISVQAMLLARGDAIASAEILDKDCAAALMASEAAARRQKMGSWADPSAIKNAESPDDILAEIGRFTVVEGKVLSVRQAGATTYLNFGRNWTRGFAVTISKRTLAAFESAGMALKSLENRRIRVRGWVEGNTGPRIDVRLVGQIELLGANEPTGVRP</sequence>
<name>A0ABV4GG49_9BRAD</name>
<dbReference type="Pfam" id="PF00565">
    <property type="entry name" value="SNase"/>
    <property type="match status" value="1"/>
</dbReference>
<protein>
    <recommendedName>
        <fullName evidence="2">TNase-like domain-containing protein</fullName>
    </recommendedName>
</protein>
<keyword evidence="4" id="KW-1185">Reference proteome</keyword>
<evidence type="ECO:0000313" key="3">
    <source>
        <dbReference type="EMBL" id="MEY9470920.1"/>
    </source>
</evidence>
<dbReference type="SUPFAM" id="SSF50199">
    <property type="entry name" value="Staphylococcal nuclease"/>
    <property type="match status" value="1"/>
</dbReference>
<evidence type="ECO:0000313" key="4">
    <source>
        <dbReference type="Proteomes" id="UP001565474"/>
    </source>
</evidence>
<feature type="compositionally biased region" description="Polar residues" evidence="1">
    <location>
        <begin position="38"/>
        <end position="47"/>
    </location>
</feature>
<dbReference type="Proteomes" id="UP001565474">
    <property type="component" value="Unassembled WGS sequence"/>
</dbReference>
<comment type="caution">
    <text evidence="3">The sequence shown here is derived from an EMBL/GenBank/DDBJ whole genome shotgun (WGS) entry which is preliminary data.</text>
</comment>
<feature type="domain" description="TNase-like" evidence="2">
    <location>
        <begin position="149"/>
        <end position="232"/>
    </location>
</feature>